<sequence length="492" mass="54713">MADQPITPTVEEITRESERIRILVVGKTGVGKTSLIKKAFNVETLQASHDRVGISNIEDEIISEENDRFVIHDSQGYEPGDPTKFQQLQDFIEKRSREVKLADKIHVIWLCIATPYAGGRVLETGTEQLLKSVPKDIAMVVVFTKYDELVDSEMMEIEDNDPDIDEEALIESSGQKAATSFEVSCVGPLKRFMTRAGCSMPPYTKVSTEKTYESTLSELVRTTEKQIELLMQSTSEAEEPAEEPSNVMDSTPASLMAMAQMVDVDTKVNLVIRVGKQKYWRGLASSTHFPGLGLRACLTVLHKDIVIPWNINDPQKFLLSEEFESSITQLVGGSVKSGDLSAAGKHMSKSIGLAGSLAGVSGAAAGPLAPIVAPTVFAGVLFAHWAYETYKSTPDTVRCLMSYIIHLFNIMQGIFYHTLPSPGYRVSRERTQKIIEEYQESSVYSELCEEINQFINKTKTLQLYGSKDHVLEKLEELSRKYRFMPGSAENNT</sequence>
<dbReference type="EMBL" id="JBANRG010000008">
    <property type="protein sequence ID" value="KAK7464202.1"/>
    <property type="molecule type" value="Genomic_DNA"/>
</dbReference>
<gene>
    <name evidence="1" type="ORF">VKT23_006368</name>
</gene>
<evidence type="ECO:0008006" key="3">
    <source>
        <dbReference type="Google" id="ProtNLM"/>
    </source>
</evidence>
<evidence type="ECO:0000313" key="1">
    <source>
        <dbReference type="EMBL" id="KAK7464202.1"/>
    </source>
</evidence>
<dbReference type="SUPFAM" id="SSF52540">
    <property type="entry name" value="P-loop containing nucleoside triphosphate hydrolases"/>
    <property type="match status" value="1"/>
</dbReference>
<accession>A0ABR1JS96</accession>
<proteinExistence type="predicted"/>
<name>A0ABR1JS96_9AGAR</name>
<dbReference type="Gene3D" id="3.40.50.300">
    <property type="entry name" value="P-loop containing nucleotide triphosphate hydrolases"/>
    <property type="match status" value="1"/>
</dbReference>
<dbReference type="Proteomes" id="UP001498398">
    <property type="component" value="Unassembled WGS sequence"/>
</dbReference>
<comment type="caution">
    <text evidence="1">The sequence shown here is derived from an EMBL/GenBank/DDBJ whole genome shotgun (WGS) entry which is preliminary data.</text>
</comment>
<protein>
    <recommendedName>
        <fullName evidence="3">G domain-containing protein</fullName>
    </recommendedName>
</protein>
<dbReference type="InterPro" id="IPR027417">
    <property type="entry name" value="P-loop_NTPase"/>
</dbReference>
<reference evidence="1 2" key="1">
    <citation type="submission" date="2024-01" db="EMBL/GenBank/DDBJ databases">
        <title>A draft genome for the cacao thread blight pathogen Marasmiellus scandens.</title>
        <authorList>
            <person name="Baruah I.K."/>
            <person name="Leung J."/>
            <person name="Bukari Y."/>
            <person name="Amoako-Attah I."/>
            <person name="Meinhardt L.W."/>
            <person name="Bailey B.A."/>
            <person name="Cohen S.P."/>
        </authorList>
    </citation>
    <scope>NUCLEOTIDE SEQUENCE [LARGE SCALE GENOMIC DNA]</scope>
    <source>
        <strain evidence="1 2">GH-19</strain>
    </source>
</reference>
<organism evidence="1 2">
    <name type="scientific">Marasmiellus scandens</name>
    <dbReference type="NCBI Taxonomy" id="2682957"/>
    <lineage>
        <taxon>Eukaryota</taxon>
        <taxon>Fungi</taxon>
        <taxon>Dikarya</taxon>
        <taxon>Basidiomycota</taxon>
        <taxon>Agaricomycotina</taxon>
        <taxon>Agaricomycetes</taxon>
        <taxon>Agaricomycetidae</taxon>
        <taxon>Agaricales</taxon>
        <taxon>Marasmiineae</taxon>
        <taxon>Omphalotaceae</taxon>
        <taxon>Marasmiellus</taxon>
    </lineage>
</organism>
<evidence type="ECO:0000313" key="2">
    <source>
        <dbReference type="Proteomes" id="UP001498398"/>
    </source>
</evidence>
<keyword evidence="2" id="KW-1185">Reference proteome</keyword>